<dbReference type="AlphaFoldDB" id="A0A2S9MNB2"/>
<reference evidence="9 10" key="1">
    <citation type="submission" date="2018-03" db="EMBL/GenBank/DDBJ databases">
        <authorList>
            <person name="Keele B.F."/>
        </authorList>
    </citation>
    <scope>NUCLEOTIDE SEQUENCE [LARGE SCALE GENOMIC DNA]</scope>
    <source>
        <strain evidence="9 10">AU19729</strain>
    </source>
</reference>
<feature type="transmembrane region" description="Helical" evidence="7">
    <location>
        <begin position="188"/>
        <end position="209"/>
    </location>
</feature>
<comment type="caution">
    <text evidence="9">The sequence shown here is derived from an EMBL/GenBank/DDBJ whole genome shotgun (WGS) entry which is preliminary data.</text>
</comment>
<dbReference type="Proteomes" id="UP000238982">
    <property type="component" value="Unassembled WGS sequence"/>
</dbReference>
<sequence>MLIPFQFAERFIVPNDGHPSSPASTRATHPGFTLLTLCIAVLVAQIDTAVVNLATRAIGDYFHAGVGALQWVVDSYNLTYAVLLLTGGLLADLYGRRRIFIAGTALFTVASLLCAFAPTVGVLIGARALAGVGAALLLPASLAIVRVVWRDPVERGRALGIWAACNGVAMAIGPTVGGVLIRHFGWRSIFFVVVPLSVAAMLFAIPAVPESSDRRGRHVDAGAQAAGALALGALAYAAIVLRDTPVIAAIAFAVALVAFRVFVAIERRHGAAALVPLDLFRLHAFRGAIAATTGMTFGMYGVLFLLPLTWQSIGRLDATGAGLALLPMALVFVAVSPCSGRLSEQIGQRATTAGGVAVIAAGLGVIGASAASPALIGTEIGLGLTGLGMGIATGPLMTVAVGAVDAARSGTASALVNVARMAGATLGIAVLGTLFAVLHGGPAGLRIAMFAGAAIQLAGAAAAAVGVRRERKLA</sequence>
<dbReference type="GO" id="GO:0022857">
    <property type="term" value="F:transmembrane transporter activity"/>
    <property type="evidence" value="ECO:0007669"/>
    <property type="project" value="InterPro"/>
</dbReference>
<keyword evidence="5 7" id="KW-1133">Transmembrane helix</keyword>
<dbReference type="EMBL" id="PVGH01000060">
    <property type="protein sequence ID" value="PRF60262.1"/>
    <property type="molecule type" value="Genomic_DNA"/>
</dbReference>
<dbReference type="GO" id="GO:0005886">
    <property type="term" value="C:plasma membrane"/>
    <property type="evidence" value="ECO:0007669"/>
    <property type="project" value="UniProtKB-SubCell"/>
</dbReference>
<dbReference type="SUPFAM" id="SSF103473">
    <property type="entry name" value="MFS general substrate transporter"/>
    <property type="match status" value="1"/>
</dbReference>
<evidence type="ECO:0000256" key="6">
    <source>
        <dbReference type="ARBA" id="ARBA00023136"/>
    </source>
</evidence>
<feature type="transmembrane region" description="Helical" evidence="7">
    <location>
        <begin position="245"/>
        <end position="263"/>
    </location>
</feature>
<feature type="transmembrane region" description="Helical" evidence="7">
    <location>
        <begin position="32"/>
        <end position="55"/>
    </location>
</feature>
<feature type="transmembrane region" description="Helical" evidence="7">
    <location>
        <begin position="161"/>
        <end position="182"/>
    </location>
</feature>
<dbReference type="PANTHER" id="PTHR42718:SF46">
    <property type="entry name" value="BLR6921 PROTEIN"/>
    <property type="match status" value="1"/>
</dbReference>
<comment type="subcellular location">
    <subcellularLocation>
        <location evidence="1">Cell membrane</location>
        <topology evidence="1">Multi-pass membrane protein</topology>
    </subcellularLocation>
</comment>
<protein>
    <submittedName>
        <fullName evidence="9">MFS transporter</fullName>
    </submittedName>
</protein>
<feature type="transmembrane region" description="Helical" evidence="7">
    <location>
        <begin position="418"/>
        <end position="441"/>
    </location>
</feature>
<feature type="transmembrane region" description="Helical" evidence="7">
    <location>
        <begin position="130"/>
        <end position="149"/>
    </location>
</feature>
<feature type="transmembrane region" description="Helical" evidence="7">
    <location>
        <begin position="100"/>
        <end position="124"/>
    </location>
</feature>
<feature type="transmembrane region" description="Helical" evidence="7">
    <location>
        <begin position="447"/>
        <end position="467"/>
    </location>
</feature>
<evidence type="ECO:0000256" key="4">
    <source>
        <dbReference type="ARBA" id="ARBA00022692"/>
    </source>
</evidence>
<dbReference type="InterPro" id="IPR011701">
    <property type="entry name" value="MFS"/>
</dbReference>
<evidence type="ECO:0000313" key="10">
    <source>
        <dbReference type="Proteomes" id="UP000238982"/>
    </source>
</evidence>
<evidence type="ECO:0000259" key="8">
    <source>
        <dbReference type="PROSITE" id="PS50850"/>
    </source>
</evidence>
<feature type="domain" description="Major facilitator superfamily (MFS) profile" evidence="8">
    <location>
        <begin position="33"/>
        <end position="471"/>
    </location>
</feature>
<accession>A0A2S9MNB2</accession>
<dbReference type="InterPro" id="IPR036259">
    <property type="entry name" value="MFS_trans_sf"/>
</dbReference>
<feature type="transmembrane region" description="Helical" evidence="7">
    <location>
        <begin position="382"/>
        <end position="406"/>
    </location>
</feature>
<evidence type="ECO:0000256" key="3">
    <source>
        <dbReference type="ARBA" id="ARBA00022475"/>
    </source>
</evidence>
<feature type="transmembrane region" description="Helical" evidence="7">
    <location>
        <begin position="75"/>
        <end position="93"/>
    </location>
</feature>
<evidence type="ECO:0000313" key="9">
    <source>
        <dbReference type="EMBL" id="PRF60262.1"/>
    </source>
</evidence>
<feature type="transmembrane region" description="Helical" evidence="7">
    <location>
        <begin position="350"/>
        <end position="376"/>
    </location>
</feature>
<dbReference type="PROSITE" id="PS50850">
    <property type="entry name" value="MFS"/>
    <property type="match status" value="1"/>
</dbReference>
<dbReference type="PANTHER" id="PTHR42718">
    <property type="entry name" value="MAJOR FACILITATOR SUPERFAMILY MULTIDRUG TRANSPORTER MFSC"/>
    <property type="match status" value="1"/>
</dbReference>
<evidence type="ECO:0000256" key="2">
    <source>
        <dbReference type="ARBA" id="ARBA00022448"/>
    </source>
</evidence>
<dbReference type="Pfam" id="PF07690">
    <property type="entry name" value="MFS_1"/>
    <property type="match status" value="1"/>
</dbReference>
<dbReference type="InterPro" id="IPR005829">
    <property type="entry name" value="Sugar_transporter_CS"/>
</dbReference>
<dbReference type="PROSITE" id="PS00216">
    <property type="entry name" value="SUGAR_TRANSPORT_1"/>
    <property type="match status" value="1"/>
</dbReference>
<organism evidence="9 10">
    <name type="scientific">Burkholderia multivorans</name>
    <dbReference type="NCBI Taxonomy" id="87883"/>
    <lineage>
        <taxon>Bacteria</taxon>
        <taxon>Pseudomonadati</taxon>
        <taxon>Pseudomonadota</taxon>
        <taxon>Betaproteobacteria</taxon>
        <taxon>Burkholderiales</taxon>
        <taxon>Burkholderiaceae</taxon>
        <taxon>Burkholderia</taxon>
        <taxon>Burkholderia cepacia complex</taxon>
    </lineage>
</organism>
<feature type="transmembrane region" description="Helical" evidence="7">
    <location>
        <begin position="221"/>
        <end position="239"/>
    </location>
</feature>
<evidence type="ECO:0000256" key="5">
    <source>
        <dbReference type="ARBA" id="ARBA00022989"/>
    </source>
</evidence>
<keyword evidence="3" id="KW-1003">Cell membrane</keyword>
<proteinExistence type="predicted"/>
<dbReference type="RefSeq" id="WP_105795353.1">
    <property type="nucleotide sequence ID" value="NZ_JAGSWF010000026.1"/>
</dbReference>
<keyword evidence="4 7" id="KW-0812">Transmembrane</keyword>
<dbReference type="Gene3D" id="1.20.1720.10">
    <property type="entry name" value="Multidrug resistance protein D"/>
    <property type="match status" value="1"/>
</dbReference>
<keyword evidence="6 7" id="KW-0472">Membrane</keyword>
<dbReference type="InterPro" id="IPR020846">
    <property type="entry name" value="MFS_dom"/>
</dbReference>
<dbReference type="CDD" id="cd17321">
    <property type="entry name" value="MFS_MMR_MDR_like"/>
    <property type="match status" value="1"/>
</dbReference>
<feature type="transmembrane region" description="Helical" evidence="7">
    <location>
        <begin position="284"/>
        <end position="306"/>
    </location>
</feature>
<feature type="transmembrane region" description="Helical" evidence="7">
    <location>
        <begin position="318"/>
        <end position="338"/>
    </location>
</feature>
<evidence type="ECO:0000256" key="1">
    <source>
        <dbReference type="ARBA" id="ARBA00004651"/>
    </source>
</evidence>
<evidence type="ECO:0000256" key="7">
    <source>
        <dbReference type="SAM" id="Phobius"/>
    </source>
</evidence>
<name>A0A2S9MNB2_9BURK</name>
<keyword evidence="2" id="KW-0813">Transport</keyword>
<dbReference type="Gene3D" id="1.20.1250.20">
    <property type="entry name" value="MFS general substrate transporter like domains"/>
    <property type="match status" value="1"/>
</dbReference>
<gene>
    <name evidence="9" type="ORF">C6Q15_15095</name>
</gene>